<keyword evidence="4" id="KW-0109">Calcium transport</keyword>
<evidence type="ECO:0000256" key="15">
    <source>
        <dbReference type="SAM" id="Phobius"/>
    </source>
</evidence>
<feature type="transmembrane region" description="Helical" evidence="15">
    <location>
        <begin position="248"/>
        <end position="268"/>
    </location>
</feature>
<evidence type="ECO:0000256" key="12">
    <source>
        <dbReference type="ARBA" id="ARBA00023180"/>
    </source>
</evidence>
<keyword evidence="12" id="KW-0325">Glycoprotein</keyword>
<keyword evidence="7" id="KW-0106">Calcium</keyword>
<comment type="subcellular location">
    <subcellularLocation>
        <location evidence="1">Membrane</location>
        <topology evidence="1">Multi-pass membrane protein</topology>
    </subcellularLocation>
</comment>
<comment type="caution">
    <text evidence="17">The sequence shown here is derived from an EMBL/GenBank/DDBJ whole genome shotgun (WGS) entry which is preliminary data.</text>
</comment>
<keyword evidence="10" id="KW-0406">Ion transport</keyword>
<evidence type="ECO:0000256" key="9">
    <source>
        <dbReference type="ARBA" id="ARBA00022989"/>
    </source>
</evidence>
<dbReference type="PROSITE" id="PS50222">
    <property type="entry name" value="EF_HAND_2"/>
    <property type="match status" value="1"/>
</dbReference>
<dbReference type="InterPro" id="IPR011992">
    <property type="entry name" value="EF-hand-dom_pair"/>
</dbReference>
<evidence type="ECO:0000256" key="8">
    <source>
        <dbReference type="ARBA" id="ARBA00022882"/>
    </source>
</evidence>
<dbReference type="Gene3D" id="1.10.238.10">
    <property type="entry name" value="EF-hand"/>
    <property type="match status" value="1"/>
</dbReference>
<dbReference type="InterPro" id="IPR005821">
    <property type="entry name" value="Ion_trans_dom"/>
</dbReference>
<protein>
    <recommendedName>
        <fullName evidence="16">EF-hand domain-containing protein</fullName>
    </recommendedName>
</protein>
<feature type="domain" description="EF-hand" evidence="16">
    <location>
        <begin position="382"/>
        <end position="417"/>
    </location>
</feature>
<sequence>MQASQKQAALQLAELLHALERRLRGAPAAEGAGLAGSVGEPAEHSGQRLGTEVRFGGPHRQSRCSIETQTTADRVQKSLVHKIAEMREAFEDNYGSLPETNGMFARAIQSRWFELASGLIIILNTVYAITDANLTMELAIEGNADSGIHVAEAVFFGWFTMELILKLIAQGKYFFTAKPDVMWNYFDTFLWVMSFLLEVFSAAASINVSFLRVLRCLKLVRVIHMLHFLDFTKELRTMMESTIQSALTLLWCLLMVGFFVLLFALFFVQSASPVLASTDDSLTDAQRDAIIAYFGSVHVAARSLVMATTGGFDWEVLHGTLVPVGAHAVVTIYLRHFFILFFQIAIWNVVTSIRRIFVDKASQLAKPNAEEALQRKQRMENKDRQALRKMIEKCDINKDGRTNLEEFIRMISHSDFQCFLQDRGIEIKEAMGFFSMVTAAHGTDEIDFDALALSCLRSQGSATGIDLNTFRHETRIHLREITSSLADLRCTVDCLARAFASAAVEAKSEPDVINHIAGIRACGM</sequence>
<evidence type="ECO:0000256" key="6">
    <source>
        <dbReference type="ARBA" id="ARBA00022692"/>
    </source>
</evidence>
<keyword evidence="2" id="KW-0813">Transport</keyword>
<dbReference type="InterPro" id="IPR002048">
    <property type="entry name" value="EF_hand_dom"/>
</dbReference>
<keyword evidence="13" id="KW-0407">Ion channel</keyword>
<dbReference type="PANTHER" id="PTHR45628:SF7">
    <property type="entry name" value="VOLTAGE-DEPENDENT CALCIUM CHANNEL TYPE A SUBUNIT ALPHA-1"/>
    <property type="match status" value="1"/>
</dbReference>
<feature type="transmembrane region" description="Helical" evidence="15">
    <location>
        <begin position="112"/>
        <end position="130"/>
    </location>
</feature>
<keyword evidence="11 15" id="KW-0472">Membrane</keyword>
<dbReference type="Proteomes" id="UP001189429">
    <property type="component" value="Unassembled WGS sequence"/>
</dbReference>
<dbReference type="SUPFAM" id="SSF47473">
    <property type="entry name" value="EF-hand"/>
    <property type="match status" value="1"/>
</dbReference>
<evidence type="ECO:0000313" key="17">
    <source>
        <dbReference type="EMBL" id="CAK0803380.1"/>
    </source>
</evidence>
<dbReference type="EMBL" id="CAUYUJ010003002">
    <property type="protein sequence ID" value="CAK0803380.1"/>
    <property type="molecule type" value="Genomic_DNA"/>
</dbReference>
<proteinExistence type="predicted"/>
<evidence type="ECO:0000256" key="1">
    <source>
        <dbReference type="ARBA" id="ARBA00004141"/>
    </source>
</evidence>
<evidence type="ECO:0000256" key="5">
    <source>
        <dbReference type="ARBA" id="ARBA00022673"/>
    </source>
</evidence>
<evidence type="ECO:0000256" key="14">
    <source>
        <dbReference type="SAM" id="MobiDB-lite"/>
    </source>
</evidence>
<reference evidence="17" key="1">
    <citation type="submission" date="2023-10" db="EMBL/GenBank/DDBJ databases">
        <authorList>
            <person name="Chen Y."/>
            <person name="Shah S."/>
            <person name="Dougan E. K."/>
            <person name="Thang M."/>
            <person name="Chan C."/>
        </authorList>
    </citation>
    <scope>NUCLEOTIDE SEQUENCE [LARGE SCALE GENOMIC DNA]</scope>
</reference>
<evidence type="ECO:0000256" key="4">
    <source>
        <dbReference type="ARBA" id="ARBA00022568"/>
    </source>
</evidence>
<name>A0ABN9QCI2_9DINO</name>
<dbReference type="PANTHER" id="PTHR45628">
    <property type="entry name" value="VOLTAGE-DEPENDENT CALCIUM CHANNEL TYPE A SUBUNIT ALPHA-1"/>
    <property type="match status" value="1"/>
</dbReference>
<dbReference type="Pfam" id="PF00520">
    <property type="entry name" value="Ion_trans"/>
    <property type="match status" value="1"/>
</dbReference>
<gene>
    <name evidence="17" type="ORF">PCOR1329_LOCUS10559</name>
</gene>
<evidence type="ECO:0000256" key="11">
    <source>
        <dbReference type="ARBA" id="ARBA00023136"/>
    </source>
</evidence>
<dbReference type="SUPFAM" id="SSF81324">
    <property type="entry name" value="Voltage-gated potassium channels"/>
    <property type="match status" value="1"/>
</dbReference>
<evidence type="ECO:0000256" key="13">
    <source>
        <dbReference type="ARBA" id="ARBA00023303"/>
    </source>
</evidence>
<evidence type="ECO:0000256" key="3">
    <source>
        <dbReference type="ARBA" id="ARBA00022553"/>
    </source>
</evidence>
<organism evidence="17 18">
    <name type="scientific">Prorocentrum cordatum</name>
    <dbReference type="NCBI Taxonomy" id="2364126"/>
    <lineage>
        <taxon>Eukaryota</taxon>
        <taxon>Sar</taxon>
        <taxon>Alveolata</taxon>
        <taxon>Dinophyceae</taxon>
        <taxon>Prorocentrales</taxon>
        <taxon>Prorocentraceae</taxon>
        <taxon>Prorocentrum</taxon>
    </lineage>
</organism>
<keyword evidence="3" id="KW-0597">Phosphoprotein</keyword>
<keyword evidence="8" id="KW-0851">Voltage-gated channel</keyword>
<evidence type="ECO:0000259" key="16">
    <source>
        <dbReference type="PROSITE" id="PS50222"/>
    </source>
</evidence>
<evidence type="ECO:0000256" key="7">
    <source>
        <dbReference type="ARBA" id="ARBA00022837"/>
    </source>
</evidence>
<dbReference type="Gene3D" id="1.20.120.350">
    <property type="entry name" value="Voltage-gated potassium channels. Chain C"/>
    <property type="match status" value="1"/>
</dbReference>
<evidence type="ECO:0000256" key="2">
    <source>
        <dbReference type="ARBA" id="ARBA00022448"/>
    </source>
</evidence>
<dbReference type="InterPro" id="IPR050599">
    <property type="entry name" value="VDCC_alpha-1_subunit"/>
</dbReference>
<keyword evidence="9 15" id="KW-1133">Transmembrane helix</keyword>
<accession>A0ABN9QCI2</accession>
<evidence type="ECO:0000313" key="18">
    <source>
        <dbReference type="Proteomes" id="UP001189429"/>
    </source>
</evidence>
<feature type="transmembrane region" description="Helical" evidence="15">
    <location>
        <begin position="189"/>
        <end position="211"/>
    </location>
</feature>
<keyword evidence="6 15" id="KW-0812">Transmembrane</keyword>
<keyword evidence="5" id="KW-0107">Calcium channel</keyword>
<dbReference type="InterPro" id="IPR027359">
    <property type="entry name" value="Volt_channel_dom_sf"/>
</dbReference>
<feature type="region of interest" description="Disordered" evidence="14">
    <location>
        <begin position="30"/>
        <end position="67"/>
    </location>
</feature>
<feature type="transmembrane region" description="Helical" evidence="15">
    <location>
        <begin position="332"/>
        <end position="350"/>
    </location>
</feature>
<evidence type="ECO:0000256" key="10">
    <source>
        <dbReference type="ARBA" id="ARBA00023065"/>
    </source>
</evidence>
<keyword evidence="18" id="KW-1185">Reference proteome</keyword>